<dbReference type="InterPro" id="IPR050703">
    <property type="entry name" value="Flavin_MAO"/>
</dbReference>
<organism evidence="6 7">
    <name type="scientific">Rhodococcus opacus (strain B4)</name>
    <dbReference type="NCBI Taxonomy" id="632772"/>
    <lineage>
        <taxon>Bacteria</taxon>
        <taxon>Bacillati</taxon>
        <taxon>Actinomycetota</taxon>
        <taxon>Actinomycetes</taxon>
        <taxon>Mycobacteriales</taxon>
        <taxon>Nocardiaceae</taxon>
        <taxon>Rhodococcus</taxon>
    </lineage>
</organism>
<keyword evidence="3" id="KW-0560">Oxidoreductase</keyword>
<dbReference type="AlphaFoldDB" id="C1ASA2"/>
<name>C1ASA2_RHOOB</name>
<dbReference type="HOGENOM" id="CLU_1729965_0_0_11"/>
<dbReference type="STRING" id="632772.ROP_01040"/>
<dbReference type="OrthoDB" id="4658421at2"/>
<feature type="domain" description="Amine oxidase" evidence="5">
    <location>
        <begin position="17"/>
        <end position="106"/>
    </location>
</feature>
<dbReference type="PANTHER" id="PTHR43563:SF1">
    <property type="entry name" value="AMINE OXIDASE [FLAVIN-CONTAINING] B"/>
    <property type="match status" value="1"/>
</dbReference>
<proteinExistence type="inferred from homology"/>
<evidence type="ECO:0000256" key="4">
    <source>
        <dbReference type="PIRSR" id="PIRSR601613-1"/>
    </source>
</evidence>
<gene>
    <name evidence="6" type="ordered locus">ROP_01040</name>
</gene>
<dbReference type="Gene3D" id="1.10.405.10">
    <property type="entry name" value="Guanine Nucleotide Dissociation Inhibitor, domain 1"/>
    <property type="match status" value="1"/>
</dbReference>
<evidence type="ECO:0000313" key="7">
    <source>
        <dbReference type="Proteomes" id="UP000002212"/>
    </source>
</evidence>
<dbReference type="PANTHER" id="PTHR43563">
    <property type="entry name" value="AMINE OXIDASE"/>
    <property type="match status" value="1"/>
</dbReference>
<dbReference type="KEGG" id="rop:ROP_01040"/>
<dbReference type="Pfam" id="PF01593">
    <property type="entry name" value="Amino_oxidase"/>
    <property type="match status" value="1"/>
</dbReference>
<evidence type="ECO:0000313" key="6">
    <source>
        <dbReference type="EMBL" id="BAH48351.1"/>
    </source>
</evidence>
<feature type="binding site" evidence="4">
    <location>
        <begin position="38"/>
        <end position="39"/>
    </location>
    <ligand>
        <name>FAD</name>
        <dbReference type="ChEBI" id="CHEBI:57692"/>
    </ligand>
</feature>
<dbReference type="Gene3D" id="3.50.50.60">
    <property type="entry name" value="FAD/NAD(P)-binding domain"/>
    <property type="match status" value="1"/>
</dbReference>
<dbReference type="InterPro" id="IPR036188">
    <property type="entry name" value="FAD/NAD-bd_sf"/>
</dbReference>
<dbReference type="PATRIC" id="fig|632772.20.peg.124"/>
<dbReference type="EMBL" id="AP011115">
    <property type="protein sequence ID" value="BAH48351.1"/>
    <property type="molecule type" value="Genomic_DNA"/>
</dbReference>
<dbReference type="Proteomes" id="UP000002212">
    <property type="component" value="Chromosome"/>
</dbReference>
<evidence type="ECO:0000256" key="1">
    <source>
        <dbReference type="ARBA" id="ARBA00001974"/>
    </source>
</evidence>
<sequence>MNTDTDFVDVIVIGGGLSGLTAARRLIQAGITSIRVLEAKDRVGGRTRLRTLGGGRVVEDGGQLIGPEYHRLQALGEERGIETWPHYDAGKSIIERDGRVLEFSGSMPWSSDPIGSADFAQSLLRLGRLVKSAPADDELGTLEAARLDSTR</sequence>
<dbReference type="Gene3D" id="3.90.660.10">
    <property type="match status" value="1"/>
</dbReference>
<dbReference type="SUPFAM" id="SSF51905">
    <property type="entry name" value="FAD/NAD(P)-binding domain"/>
    <property type="match status" value="1"/>
</dbReference>
<dbReference type="RefSeq" id="WP_012687360.1">
    <property type="nucleotide sequence ID" value="NC_012522.1"/>
</dbReference>
<dbReference type="InterPro" id="IPR002937">
    <property type="entry name" value="Amino_oxidase"/>
</dbReference>
<reference evidence="6 7" key="1">
    <citation type="submission" date="2009-03" db="EMBL/GenBank/DDBJ databases">
        <title>Comparison of the complete genome sequences of Rhodococcus erythropolis PR4 and Rhodococcus opacus B4.</title>
        <authorList>
            <person name="Takarada H."/>
            <person name="Sekine M."/>
            <person name="Hosoyama A."/>
            <person name="Yamada R."/>
            <person name="Fujisawa T."/>
            <person name="Omata S."/>
            <person name="Shimizu A."/>
            <person name="Tsukatani N."/>
            <person name="Tanikawa S."/>
            <person name="Fujita N."/>
            <person name="Harayama S."/>
        </authorList>
    </citation>
    <scope>NUCLEOTIDE SEQUENCE [LARGE SCALE GENOMIC DNA]</scope>
    <source>
        <strain evidence="6 7">B4</strain>
    </source>
</reference>
<dbReference type="PRINTS" id="PR00757">
    <property type="entry name" value="AMINEOXDASEF"/>
</dbReference>
<evidence type="ECO:0000256" key="3">
    <source>
        <dbReference type="ARBA" id="ARBA00023002"/>
    </source>
</evidence>
<feature type="binding site" evidence="4">
    <location>
        <position position="18"/>
    </location>
    <ligand>
        <name>FAD</name>
        <dbReference type="ChEBI" id="CHEBI:57692"/>
    </ligand>
</feature>
<protein>
    <submittedName>
        <fullName evidence="6">Putative flavin-containing amine oxidase</fullName>
    </submittedName>
</protein>
<evidence type="ECO:0000259" key="5">
    <source>
        <dbReference type="Pfam" id="PF01593"/>
    </source>
</evidence>
<accession>C1ASA2</accession>
<dbReference type="InterPro" id="IPR001613">
    <property type="entry name" value="Flavin_amine_oxidase"/>
</dbReference>
<comment type="cofactor">
    <cofactor evidence="1">
        <name>FAD</name>
        <dbReference type="ChEBI" id="CHEBI:57692"/>
    </cofactor>
</comment>
<comment type="similarity">
    <text evidence="2">Belongs to the flavin monoamine oxidase family.</text>
</comment>
<dbReference type="GO" id="GO:0016491">
    <property type="term" value="F:oxidoreductase activity"/>
    <property type="evidence" value="ECO:0007669"/>
    <property type="project" value="UniProtKB-KW"/>
</dbReference>
<evidence type="ECO:0000256" key="2">
    <source>
        <dbReference type="ARBA" id="ARBA00005995"/>
    </source>
</evidence>